<feature type="compositionally biased region" description="Basic and acidic residues" evidence="1">
    <location>
        <begin position="58"/>
        <end position="80"/>
    </location>
</feature>
<keyword evidence="3" id="KW-1185">Reference proteome</keyword>
<feature type="region of interest" description="Disordered" evidence="1">
    <location>
        <begin position="1"/>
        <end position="23"/>
    </location>
</feature>
<sequence>MSKVRSRSDVTRRSHKEHQELERRRLALKMLRDYVSAVVDKTKSLVRPKDYSSLSEQAEWKSELIPKEEEQKKEKTKPAF</sequence>
<proteinExistence type="predicted"/>
<evidence type="ECO:0000313" key="2">
    <source>
        <dbReference type="EMBL" id="QDS69983.1"/>
    </source>
</evidence>
<reference evidence="2 3" key="1">
    <citation type="submission" date="2019-07" db="EMBL/GenBank/DDBJ databases">
        <title>Finished genome of Venturia effusa.</title>
        <authorList>
            <person name="Young C.A."/>
            <person name="Cox M.P."/>
            <person name="Ganley A.R.D."/>
            <person name="David W.J."/>
        </authorList>
    </citation>
    <scope>NUCLEOTIDE SEQUENCE [LARGE SCALE GENOMIC DNA]</scope>
    <source>
        <strain evidence="3">albino</strain>
    </source>
</reference>
<gene>
    <name evidence="2" type="ORF">FKW77_003078</name>
</gene>
<dbReference type="Proteomes" id="UP000316270">
    <property type="component" value="Chromosome 4"/>
</dbReference>
<evidence type="ECO:0000313" key="3">
    <source>
        <dbReference type="Proteomes" id="UP000316270"/>
    </source>
</evidence>
<accession>A0A517L2Y6</accession>
<protein>
    <submittedName>
        <fullName evidence="2">Uncharacterized protein</fullName>
    </submittedName>
</protein>
<organism evidence="2 3">
    <name type="scientific">Venturia effusa</name>
    <dbReference type="NCBI Taxonomy" id="50376"/>
    <lineage>
        <taxon>Eukaryota</taxon>
        <taxon>Fungi</taxon>
        <taxon>Dikarya</taxon>
        <taxon>Ascomycota</taxon>
        <taxon>Pezizomycotina</taxon>
        <taxon>Dothideomycetes</taxon>
        <taxon>Pleosporomycetidae</taxon>
        <taxon>Venturiales</taxon>
        <taxon>Venturiaceae</taxon>
        <taxon>Venturia</taxon>
    </lineage>
</organism>
<evidence type="ECO:0000256" key="1">
    <source>
        <dbReference type="SAM" id="MobiDB-lite"/>
    </source>
</evidence>
<feature type="region of interest" description="Disordered" evidence="1">
    <location>
        <begin position="46"/>
        <end position="80"/>
    </location>
</feature>
<dbReference type="EMBL" id="CP042188">
    <property type="protein sequence ID" value="QDS69983.1"/>
    <property type="molecule type" value="Genomic_DNA"/>
</dbReference>
<dbReference type="AlphaFoldDB" id="A0A517L2Y6"/>
<name>A0A517L2Y6_9PEZI</name>